<keyword evidence="4 12" id="KW-0547">Nucleotide-binding</keyword>
<evidence type="ECO:0000256" key="6">
    <source>
        <dbReference type="ARBA" id="ARBA00022806"/>
    </source>
</evidence>
<keyword evidence="2 12" id="KW-0235">DNA replication</keyword>
<feature type="binding site" evidence="12">
    <location>
        <position position="526"/>
    </location>
    <ligand>
        <name>Zn(2+)</name>
        <dbReference type="ChEBI" id="CHEBI:29105"/>
        <label>1</label>
    </ligand>
</feature>
<dbReference type="GO" id="GO:0006270">
    <property type="term" value="P:DNA replication initiation"/>
    <property type="evidence" value="ECO:0007669"/>
    <property type="project" value="TreeGrafter"/>
</dbReference>
<dbReference type="GO" id="GO:1990077">
    <property type="term" value="C:primosome complex"/>
    <property type="evidence" value="ECO:0007669"/>
    <property type="project" value="UniProtKB-UniRule"/>
</dbReference>
<dbReference type="InterPro" id="IPR041236">
    <property type="entry name" value="PriA_C"/>
</dbReference>
<dbReference type="GO" id="GO:0016887">
    <property type="term" value="F:ATP hydrolysis activity"/>
    <property type="evidence" value="ECO:0007669"/>
    <property type="project" value="RHEA"/>
</dbReference>
<comment type="catalytic activity">
    <reaction evidence="12">
        <text>Couples ATP hydrolysis with the unwinding of duplex DNA by translocating in the 3'-5' direction.</text>
        <dbReference type="EC" id="5.6.2.4"/>
    </reaction>
</comment>
<dbReference type="Proteomes" id="UP000196475">
    <property type="component" value="Unassembled WGS sequence"/>
</dbReference>
<comment type="cofactor">
    <cofactor evidence="12">
        <name>Zn(2+)</name>
        <dbReference type="ChEBI" id="CHEBI:29105"/>
    </cofactor>
    <text evidence="12">Binds 2 zinc ions per subunit.</text>
</comment>
<dbReference type="InterPro" id="IPR041222">
    <property type="entry name" value="PriA_3primeBD"/>
</dbReference>
<dbReference type="GO" id="GO:0006302">
    <property type="term" value="P:double-strand break repair"/>
    <property type="evidence" value="ECO:0007669"/>
    <property type="project" value="InterPro"/>
</dbReference>
<keyword evidence="8 12" id="KW-0067">ATP-binding</keyword>
<dbReference type="InterPro" id="IPR027417">
    <property type="entry name" value="P-loop_NTPase"/>
</dbReference>
<evidence type="ECO:0000313" key="17">
    <source>
        <dbReference type="Proteomes" id="UP000196475"/>
    </source>
</evidence>
<feature type="binding site" evidence="12">
    <location>
        <position position="553"/>
    </location>
    <ligand>
        <name>Zn(2+)</name>
        <dbReference type="ChEBI" id="CHEBI:29105"/>
        <label>2</label>
    </ligand>
</feature>
<keyword evidence="1 12" id="KW-0639">Primosome</keyword>
<evidence type="ECO:0000259" key="14">
    <source>
        <dbReference type="PROSITE" id="PS51192"/>
    </source>
</evidence>
<dbReference type="FunFam" id="3.40.50.300:FF:000489">
    <property type="entry name" value="Primosome assembly protein PriA"/>
    <property type="match status" value="1"/>
</dbReference>
<dbReference type="PANTHER" id="PTHR30580">
    <property type="entry name" value="PRIMOSOMAL PROTEIN N"/>
    <property type="match status" value="1"/>
</dbReference>
<dbReference type="GO" id="GO:0043138">
    <property type="term" value="F:3'-5' DNA helicase activity"/>
    <property type="evidence" value="ECO:0007669"/>
    <property type="project" value="UniProtKB-EC"/>
</dbReference>
<dbReference type="InterPro" id="IPR040498">
    <property type="entry name" value="PriA_CRR"/>
</dbReference>
<comment type="similarity">
    <text evidence="12">Belongs to the helicase family. PriA subfamily.</text>
</comment>
<evidence type="ECO:0000313" key="16">
    <source>
        <dbReference type="EMBL" id="OUM87722.1"/>
    </source>
</evidence>
<evidence type="ECO:0000256" key="3">
    <source>
        <dbReference type="ARBA" id="ARBA00022723"/>
    </source>
</evidence>
<keyword evidence="6 12" id="KW-0347">Helicase</keyword>
<feature type="domain" description="Helicase ATP-binding" evidence="14">
    <location>
        <begin position="295"/>
        <end position="461"/>
    </location>
</feature>
<keyword evidence="7 12" id="KW-0862">Zinc</keyword>
<reference evidence="17" key="1">
    <citation type="submission" date="2016-06" db="EMBL/GenBank/DDBJ databases">
        <authorList>
            <person name="Nascimento L."/>
            <person name="Pereira R.V."/>
            <person name="Martins L.F."/>
            <person name="Quaggio R.B."/>
            <person name="Silva A.M."/>
            <person name="Setubal J.C."/>
        </authorList>
    </citation>
    <scope>NUCLEOTIDE SEQUENCE [LARGE SCALE GENOMIC DNA]</scope>
</reference>
<dbReference type="InterPro" id="IPR042115">
    <property type="entry name" value="PriA_3primeBD_sf"/>
</dbReference>
<dbReference type="InterPro" id="IPR005259">
    <property type="entry name" value="PriA"/>
</dbReference>
<proteinExistence type="inferred from homology"/>
<dbReference type="PROSITE" id="PS51192">
    <property type="entry name" value="HELICASE_ATP_BIND_1"/>
    <property type="match status" value="1"/>
</dbReference>
<keyword evidence="5 12" id="KW-0378">Hydrolase</keyword>
<dbReference type="SUPFAM" id="SSF52540">
    <property type="entry name" value="P-loop containing nucleoside triphosphate hydrolases"/>
    <property type="match status" value="2"/>
</dbReference>
<feature type="domain" description="Helicase C-terminal" evidence="15">
    <location>
        <begin position="558"/>
        <end position="725"/>
    </location>
</feature>
<feature type="binding site" evidence="12">
    <location>
        <position position="566"/>
    </location>
    <ligand>
        <name>Zn(2+)</name>
        <dbReference type="ChEBI" id="CHEBI:29105"/>
        <label>1</label>
    </ligand>
</feature>
<dbReference type="AlphaFoldDB" id="A0A1Y3PK43"/>
<keyword evidence="9 12" id="KW-0238">DNA-binding</keyword>
<evidence type="ECO:0000256" key="4">
    <source>
        <dbReference type="ARBA" id="ARBA00022741"/>
    </source>
</evidence>
<feature type="binding site" evidence="12">
    <location>
        <position position="532"/>
    </location>
    <ligand>
        <name>Zn(2+)</name>
        <dbReference type="ChEBI" id="CHEBI:29105"/>
        <label>2</label>
    </ligand>
</feature>
<evidence type="ECO:0000256" key="1">
    <source>
        <dbReference type="ARBA" id="ARBA00022515"/>
    </source>
</evidence>
<accession>A0A1Y3PK43</accession>
<evidence type="ECO:0000259" key="15">
    <source>
        <dbReference type="PROSITE" id="PS51194"/>
    </source>
</evidence>
<dbReference type="InterPro" id="IPR014001">
    <property type="entry name" value="Helicase_ATP-bd"/>
</dbReference>
<keyword evidence="10 12" id="KW-0413">Isomerase</keyword>
<dbReference type="SMART" id="SM00490">
    <property type="entry name" value="HELICc"/>
    <property type="match status" value="1"/>
</dbReference>
<dbReference type="NCBIfam" id="NF004066">
    <property type="entry name" value="PRK05580.1-3"/>
    <property type="match status" value="1"/>
</dbReference>
<feature type="binding site" evidence="12">
    <location>
        <position position="523"/>
    </location>
    <ligand>
        <name>Zn(2+)</name>
        <dbReference type="ChEBI" id="CHEBI:29105"/>
        <label>1</label>
    </ligand>
</feature>
<evidence type="ECO:0000256" key="9">
    <source>
        <dbReference type="ARBA" id="ARBA00023125"/>
    </source>
</evidence>
<dbReference type="InterPro" id="IPR001650">
    <property type="entry name" value="Helicase_C-like"/>
</dbReference>
<feature type="binding site" evidence="12">
    <location>
        <position position="563"/>
    </location>
    <ligand>
        <name>Zn(2+)</name>
        <dbReference type="ChEBI" id="CHEBI:29105"/>
        <label>1</label>
    </ligand>
</feature>
<comment type="catalytic activity">
    <reaction evidence="11 12">
        <text>ATP + H2O = ADP + phosphate + H(+)</text>
        <dbReference type="Rhea" id="RHEA:13065"/>
        <dbReference type="ChEBI" id="CHEBI:15377"/>
        <dbReference type="ChEBI" id="CHEBI:15378"/>
        <dbReference type="ChEBI" id="CHEBI:30616"/>
        <dbReference type="ChEBI" id="CHEBI:43474"/>
        <dbReference type="ChEBI" id="CHEBI:456216"/>
        <dbReference type="EC" id="5.6.2.4"/>
    </reaction>
</comment>
<name>A0A1Y3PK43_9BACI</name>
<dbReference type="Pfam" id="PF17764">
    <property type="entry name" value="PriA_3primeBD"/>
    <property type="match status" value="1"/>
</dbReference>
<dbReference type="GO" id="GO:0006310">
    <property type="term" value="P:DNA recombination"/>
    <property type="evidence" value="ECO:0007669"/>
    <property type="project" value="InterPro"/>
</dbReference>
<dbReference type="Gene3D" id="3.40.1440.60">
    <property type="entry name" value="PriA, 3(prime) DNA-binding domain"/>
    <property type="match status" value="1"/>
</dbReference>
<evidence type="ECO:0000256" key="11">
    <source>
        <dbReference type="ARBA" id="ARBA00048988"/>
    </source>
</evidence>
<evidence type="ECO:0000256" key="12">
    <source>
        <dbReference type="HAMAP-Rule" id="MF_00983"/>
    </source>
</evidence>
<evidence type="ECO:0000256" key="7">
    <source>
        <dbReference type="ARBA" id="ARBA00022833"/>
    </source>
</evidence>
<dbReference type="PROSITE" id="PS51194">
    <property type="entry name" value="HELICASE_CTER"/>
    <property type="match status" value="1"/>
</dbReference>
<feature type="binding site" evidence="12">
    <location>
        <position position="535"/>
    </location>
    <ligand>
        <name>Zn(2+)</name>
        <dbReference type="ChEBI" id="CHEBI:29105"/>
        <label>2</label>
    </ligand>
</feature>
<dbReference type="GO" id="GO:0006269">
    <property type="term" value="P:DNA replication, synthesis of primer"/>
    <property type="evidence" value="ECO:0007669"/>
    <property type="project" value="UniProtKB-KW"/>
</dbReference>
<gene>
    <name evidence="12" type="primary">priA</name>
    <name evidence="16" type="ORF">BAA01_12990</name>
</gene>
<dbReference type="SMART" id="SM00487">
    <property type="entry name" value="DEXDc"/>
    <property type="match status" value="1"/>
</dbReference>
<dbReference type="PANTHER" id="PTHR30580:SF0">
    <property type="entry name" value="PRIMOSOMAL PROTEIN N"/>
    <property type="match status" value="1"/>
</dbReference>
<dbReference type="GO" id="GO:0008270">
    <property type="term" value="F:zinc ion binding"/>
    <property type="evidence" value="ECO:0007669"/>
    <property type="project" value="UniProtKB-UniRule"/>
</dbReference>
<evidence type="ECO:0000256" key="10">
    <source>
        <dbReference type="ARBA" id="ARBA00023235"/>
    </source>
</evidence>
<dbReference type="Pfam" id="PF18074">
    <property type="entry name" value="PriA_C"/>
    <property type="match status" value="1"/>
</dbReference>
<dbReference type="Pfam" id="PF18319">
    <property type="entry name" value="Zn_ribbon_PriA"/>
    <property type="match status" value="1"/>
</dbReference>
<sequence>MRLRVQVVVDVPGQAGDQSYTYLVPEEWAAEVRIGSRVVVPFGSRRVDGIVIDVKDEPLAAKRGTEQAQEDIVLREIEEVVPPPLTAELVNLAHWLSQKTLCSWMTALKVMIPAGVRGRYTTEVEIKDDGWLKTDEEQEILSYVKDHPAIAWKDLLQAFPAYKRILNQWRREGRLVVRPVLKRDVRGKKAAFIRLNIDPGKLDVFLQQLPRQAVKQREILEQFRRHPDEEWLQSDLLKRVQASSSTIQSLIRQGVLARVEKEVPRHPFSGRPPERDVPKPLTEEQQSVLNPILAAISKREYQAFLLHGVTGSGKTEVYLQAIAHCRHLGRAAIVLVPEISLTPQMVDRFRRRFGEEVAVFHSGLSQGERFDEWRRIQEGRAGVVVGARSAIFSPFENIGLIIVDEEHEGTYKQEEAPRYHARDVALRRARYHRAAVVFGSATPSLEAYTAALQGGFTLLSMRHRVHGRPYPRVHLVDLRKELQEGNRSLFSRLLYEKMLERFARKEQVILFQHRRGFAHFVMCRVCGTAITCPHCDITLTYHRVGNHLRCHYCGFTALEPSACPECGSQHIRHLGVGTQRVEEELNRLFPQVRVLRMDADTTAQKGAHQRLLDLFQRHEADVLLGTQMITKGLDFPNVTLVGVILADSLLFLPDFRASERTFQLLTQVSGRAGRHERPGEVVIQSFNPEHESIQAAATHDYVRFYQREMLLRKQSGYPPYCRLAQLVFAHETAAVALSWATQVTHWLNGELKDHAHILGPVASPIARLKNRYRFQSMIKYTNETIVRTVLRAALTHWEPRLKKEQVSWHIDMEPRMLG</sequence>
<protein>
    <recommendedName>
        <fullName evidence="12">Replication restart protein PriA</fullName>
    </recommendedName>
    <alternativeName>
        <fullName evidence="12">ATP-dependent DNA helicase PriA</fullName>
        <ecNumber evidence="12">5.6.2.4</ecNumber>
    </alternativeName>
    <alternativeName>
        <fullName evidence="12">DNA 3'-5' helicase PriA</fullName>
    </alternativeName>
</protein>
<dbReference type="InterPro" id="IPR011545">
    <property type="entry name" value="DEAD/DEAH_box_helicase_dom"/>
</dbReference>
<dbReference type="HAMAP" id="MF_00983">
    <property type="entry name" value="PriA"/>
    <property type="match status" value="1"/>
</dbReference>
<evidence type="ECO:0000256" key="5">
    <source>
        <dbReference type="ARBA" id="ARBA00022801"/>
    </source>
</evidence>
<evidence type="ECO:0000256" key="8">
    <source>
        <dbReference type="ARBA" id="ARBA00022840"/>
    </source>
</evidence>
<dbReference type="Pfam" id="PF00270">
    <property type="entry name" value="DEAD"/>
    <property type="match status" value="1"/>
</dbReference>
<evidence type="ECO:0000256" key="13">
    <source>
        <dbReference type="SAM" id="MobiDB-lite"/>
    </source>
</evidence>
<feature type="compositionally biased region" description="Basic and acidic residues" evidence="13">
    <location>
        <begin position="272"/>
        <end position="282"/>
    </location>
</feature>
<feature type="binding site" evidence="12">
    <location>
        <position position="550"/>
    </location>
    <ligand>
        <name>Zn(2+)</name>
        <dbReference type="ChEBI" id="CHEBI:29105"/>
        <label>2</label>
    </ligand>
</feature>
<feature type="region of interest" description="Disordered" evidence="13">
    <location>
        <begin position="263"/>
        <end position="282"/>
    </location>
</feature>
<dbReference type="Pfam" id="PF00271">
    <property type="entry name" value="Helicase_C"/>
    <property type="match status" value="1"/>
</dbReference>
<dbReference type="EC" id="5.6.2.4" evidence="12"/>
<dbReference type="GO" id="GO:0005524">
    <property type="term" value="F:ATP binding"/>
    <property type="evidence" value="ECO:0007669"/>
    <property type="project" value="UniProtKB-UniRule"/>
</dbReference>
<evidence type="ECO:0000256" key="2">
    <source>
        <dbReference type="ARBA" id="ARBA00022705"/>
    </source>
</evidence>
<dbReference type="CDD" id="cd18804">
    <property type="entry name" value="SF2_C_priA"/>
    <property type="match status" value="1"/>
</dbReference>
<keyword evidence="3 12" id="KW-0479">Metal-binding</keyword>
<comment type="function">
    <text evidence="12">Initiates the restart of stalled replication forks, which reloads the replicative helicase on sites other than the origin of replication. Recognizes and binds to abandoned replication forks and remodels them to uncover a helicase loading site. Promotes assembly of the primosome at these replication forks.</text>
</comment>
<comment type="subunit">
    <text evidence="12">Component of the replication restart primosome.</text>
</comment>
<comment type="caution">
    <text evidence="16">The sequence shown here is derived from an EMBL/GenBank/DDBJ whole genome shotgun (WGS) entry which is preliminary data.</text>
</comment>
<dbReference type="NCBIfam" id="TIGR00595">
    <property type="entry name" value="priA"/>
    <property type="match status" value="1"/>
</dbReference>
<dbReference type="CDD" id="cd17929">
    <property type="entry name" value="DEXHc_priA"/>
    <property type="match status" value="1"/>
</dbReference>
<dbReference type="Gene3D" id="3.40.50.300">
    <property type="entry name" value="P-loop containing nucleotide triphosphate hydrolases"/>
    <property type="match status" value="2"/>
</dbReference>
<dbReference type="EMBL" id="LZRT01000070">
    <property type="protein sequence ID" value="OUM87722.1"/>
    <property type="molecule type" value="Genomic_DNA"/>
</dbReference>
<organism evidence="16 17">
    <name type="scientific">Bacillus thermozeamaize</name>
    <dbReference type="NCBI Taxonomy" id="230954"/>
    <lineage>
        <taxon>Bacteria</taxon>
        <taxon>Bacillati</taxon>
        <taxon>Bacillota</taxon>
        <taxon>Bacilli</taxon>
        <taxon>Bacillales</taxon>
        <taxon>Bacillaceae</taxon>
        <taxon>Bacillus</taxon>
    </lineage>
</organism>
<dbReference type="GO" id="GO:0003677">
    <property type="term" value="F:DNA binding"/>
    <property type="evidence" value="ECO:0007669"/>
    <property type="project" value="UniProtKB-UniRule"/>
</dbReference>